<evidence type="ECO:0000313" key="2">
    <source>
        <dbReference type="Proteomes" id="UP000314294"/>
    </source>
</evidence>
<proteinExistence type="predicted"/>
<reference evidence="1 2" key="1">
    <citation type="submission" date="2019-03" db="EMBL/GenBank/DDBJ databases">
        <title>First draft genome of Liparis tanakae, snailfish: a comprehensive survey of snailfish specific genes.</title>
        <authorList>
            <person name="Kim W."/>
            <person name="Song I."/>
            <person name="Jeong J.-H."/>
            <person name="Kim D."/>
            <person name="Kim S."/>
            <person name="Ryu S."/>
            <person name="Song J.Y."/>
            <person name="Lee S.K."/>
        </authorList>
    </citation>
    <scope>NUCLEOTIDE SEQUENCE [LARGE SCALE GENOMIC DNA]</scope>
    <source>
        <tissue evidence="1">Muscle</tissue>
    </source>
</reference>
<protein>
    <submittedName>
        <fullName evidence="1">Protein FAM184A</fullName>
    </submittedName>
</protein>
<name>A0A4Z2HUB3_9TELE</name>
<dbReference type="EMBL" id="SRLO01000188">
    <property type="protein sequence ID" value="TNN68594.1"/>
    <property type="molecule type" value="Genomic_DNA"/>
</dbReference>
<dbReference type="AlphaFoldDB" id="A0A4Z2HUB3"/>
<evidence type="ECO:0000313" key="1">
    <source>
        <dbReference type="EMBL" id="TNN68594.1"/>
    </source>
</evidence>
<gene>
    <name evidence="1" type="primary">FAM184A_5</name>
    <name evidence="1" type="ORF">EYF80_021240</name>
</gene>
<organism evidence="1 2">
    <name type="scientific">Liparis tanakae</name>
    <name type="common">Tanaka's snailfish</name>
    <dbReference type="NCBI Taxonomy" id="230148"/>
    <lineage>
        <taxon>Eukaryota</taxon>
        <taxon>Metazoa</taxon>
        <taxon>Chordata</taxon>
        <taxon>Craniata</taxon>
        <taxon>Vertebrata</taxon>
        <taxon>Euteleostomi</taxon>
        <taxon>Actinopterygii</taxon>
        <taxon>Neopterygii</taxon>
        <taxon>Teleostei</taxon>
        <taxon>Neoteleostei</taxon>
        <taxon>Acanthomorphata</taxon>
        <taxon>Eupercaria</taxon>
        <taxon>Perciformes</taxon>
        <taxon>Cottioidei</taxon>
        <taxon>Cottales</taxon>
        <taxon>Liparidae</taxon>
        <taxon>Liparis</taxon>
    </lineage>
</organism>
<dbReference type="Proteomes" id="UP000314294">
    <property type="component" value="Unassembled WGS sequence"/>
</dbReference>
<keyword evidence="2" id="KW-1185">Reference proteome</keyword>
<sequence>MASGSAWQQYYCPTGQGKFSSSAATSMSFQTGITMEYTQDLHLKMSKKIAQLTKVKAELNGASGCRVTTGGRRLHM</sequence>
<accession>A0A4Z2HUB3</accession>
<comment type="caution">
    <text evidence="1">The sequence shown here is derived from an EMBL/GenBank/DDBJ whole genome shotgun (WGS) entry which is preliminary data.</text>
</comment>
<dbReference type="OrthoDB" id="9950466at2759"/>